<evidence type="ECO:0000313" key="3">
    <source>
        <dbReference type="Proteomes" id="UP000176631"/>
    </source>
</evidence>
<reference evidence="2 3" key="1">
    <citation type="journal article" date="2016" name="Nat. Commun.">
        <title>Thousands of microbial genomes shed light on interconnected biogeochemical processes in an aquifer system.</title>
        <authorList>
            <person name="Anantharaman K."/>
            <person name="Brown C.T."/>
            <person name="Hug L.A."/>
            <person name="Sharon I."/>
            <person name="Castelle C.J."/>
            <person name="Probst A.J."/>
            <person name="Thomas B.C."/>
            <person name="Singh A."/>
            <person name="Wilkins M.J."/>
            <person name="Karaoz U."/>
            <person name="Brodie E.L."/>
            <person name="Williams K.H."/>
            <person name="Hubbard S.S."/>
            <person name="Banfield J.F."/>
        </authorList>
    </citation>
    <scope>NUCLEOTIDE SEQUENCE [LARGE SCALE GENOMIC DNA]</scope>
</reference>
<proteinExistence type="predicted"/>
<sequence length="113" mass="12614">MVPEAVKGWSWGGFWLSWIWGIGNNVWIALLAFLPFVGWVMPFVLGAKGREWAWQNKHWDSVEAFNQTQKTWGMVGLILAIIGIILMVLWFIVIGGVIIAAIMSGASSTTTTY</sequence>
<keyword evidence="1" id="KW-1133">Transmembrane helix</keyword>
<feature type="transmembrane region" description="Helical" evidence="1">
    <location>
        <begin position="77"/>
        <end position="103"/>
    </location>
</feature>
<dbReference type="EMBL" id="MHCP01000015">
    <property type="protein sequence ID" value="OGY24215.1"/>
    <property type="molecule type" value="Genomic_DNA"/>
</dbReference>
<protein>
    <submittedName>
        <fullName evidence="2">Uncharacterized protein</fullName>
    </submittedName>
</protein>
<organism evidence="2 3">
    <name type="scientific">Candidatus Woykebacteria bacterium RBG_13_40_15</name>
    <dbReference type="NCBI Taxonomy" id="1802593"/>
    <lineage>
        <taxon>Bacteria</taxon>
        <taxon>Candidatus Woykeibacteriota</taxon>
    </lineage>
</organism>
<dbReference type="Proteomes" id="UP000176631">
    <property type="component" value="Unassembled WGS sequence"/>
</dbReference>
<evidence type="ECO:0000313" key="2">
    <source>
        <dbReference type="EMBL" id="OGY24215.1"/>
    </source>
</evidence>
<dbReference type="STRING" id="1802593.A2172_01545"/>
<comment type="caution">
    <text evidence="2">The sequence shown here is derived from an EMBL/GenBank/DDBJ whole genome shotgun (WGS) entry which is preliminary data.</text>
</comment>
<evidence type="ECO:0000256" key="1">
    <source>
        <dbReference type="SAM" id="Phobius"/>
    </source>
</evidence>
<feature type="transmembrane region" description="Helical" evidence="1">
    <location>
        <begin position="26"/>
        <end position="47"/>
    </location>
</feature>
<keyword evidence="1" id="KW-0812">Transmembrane</keyword>
<dbReference type="AlphaFoldDB" id="A0A1G1W978"/>
<gene>
    <name evidence="2" type="ORF">A2172_01545</name>
</gene>
<accession>A0A1G1W978</accession>
<name>A0A1G1W978_9BACT</name>
<keyword evidence="1" id="KW-0472">Membrane</keyword>